<dbReference type="AlphaFoldDB" id="A0A1A8HKR4"/>
<proteinExistence type="predicted"/>
<feature type="region of interest" description="Disordered" evidence="1">
    <location>
        <begin position="1"/>
        <end position="49"/>
    </location>
</feature>
<evidence type="ECO:0000256" key="1">
    <source>
        <dbReference type="SAM" id="MobiDB-lite"/>
    </source>
</evidence>
<feature type="compositionally biased region" description="Polar residues" evidence="1">
    <location>
        <begin position="33"/>
        <end position="49"/>
    </location>
</feature>
<gene>
    <name evidence="2" type="primary">CDKN1A</name>
</gene>
<protein>
    <submittedName>
        <fullName evidence="2">Cyclin-dependent kinase inhibitor 1A</fullName>
    </submittedName>
</protein>
<reference evidence="2" key="1">
    <citation type="submission" date="2016-05" db="EMBL/GenBank/DDBJ databases">
        <authorList>
            <person name="Lavstsen T."/>
            <person name="Jespersen J.S."/>
        </authorList>
    </citation>
    <scope>NUCLEOTIDE SEQUENCE</scope>
    <source>
        <tissue evidence="2">Brain</tissue>
    </source>
</reference>
<feature type="non-terminal residue" evidence="2">
    <location>
        <position position="1"/>
    </location>
</feature>
<dbReference type="EMBL" id="HAEC01016609">
    <property type="protein sequence ID" value="SBQ84830.1"/>
    <property type="molecule type" value="Transcribed_RNA"/>
</dbReference>
<sequence>ISIRLKEELSGCRGNPGSDISFGGAKTPKRTRQSTSFRNQMFHTEQQEC</sequence>
<evidence type="ECO:0000313" key="2">
    <source>
        <dbReference type="EMBL" id="SBQ84830.1"/>
    </source>
</evidence>
<accession>A0A1A8HKR4</accession>
<organism evidence="2">
    <name type="scientific">Nothobranchius korthausae</name>
    <dbReference type="NCBI Taxonomy" id="1143690"/>
    <lineage>
        <taxon>Eukaryota</taxon>
        <taxon>Metazoa</taxon>
        <taxon>Chordata</taxon>
        <taxon>Craniata</taxon>
        <taxon>Vertebrata</taxon>
        <taxon>Euteleostomi</taxon>
        <taxon>Actinopterygii</taxon>
        <taxon>Neopterygii</taxon>
        <taxon>Teleostei</taxon>
        <taxon>Neoteleostei</taxon>
        <taxon>Acanthomorphata</taxon>
        <taxon>Ovalentaria</taxon>
        <taxon>Atherinomorphae</taxon>
        <taxon>Cyprinodontiformes</taxon>
        <taxon>Nothobranchiidae</taxon>
        <taxon>Nothobranchius</taxon>
    </lineage>
</organism>
<reference evidence="2" key="2">
    <citation type="submission" date="2016-06" db="EMBL/GenBank/DDBJ databases">
        <title>The genome of a short-lived fish provides insights into sex chromosome evolution and the genetic control of aging.</title>
        <authorList>
            <person name="Reichwald K."/>
            <person name="Felder M."/>
            <person name="Petzold A."/>
            <person name="Koch P."/>
            <person name="Groth M."/>
            <person name="Platzer M."/>
        </authorList>
    </citation>
    <scope>NUCLEOTIDE SEQUENCE</scope>
    <source>
        <tissue evidence="2">Brain</tissue>
    </source>
</reference>
<feature type="compositionally biased region" description="Basic and acidic residues" evidence="1">
    <location>
        <begin position="1"/>
        <end position="10"/>
    </location>
</feature>
<name>A0A1A8HKR4_9TELE</name>